<dbReference type="Proteomes" id="UP000070412">
    <property type="component" value="Unassembled WGS sequence"/>
</dbReference>
<keyword evidence="8" id="KW-0539">Nucleus</keyword>
<dbReference type="PANTHER" id="PTHR13248:SF4">
    <property type="entry name" value="ELONGIN B"/>
    <property type="match status" value="1"/>
</dbReference>
<reference evidence="21" key="1">
    <citation type="journal article" date="2020" name="PLoS Negl. Trop. Dis.">
        <title>High-quality nuclear genome for Sarcoptes scabiei-A critical resource for a neglected parasite.</title>
        <authorList>
            <person name="Korhonen P.K."/>
            <person name="Gasser R.B."/>
            <person name="Ma G."/>
            <person name="Wang T."/>
            <person name="Stroehlein A.J."/>
            <person name="Young N.D."/>
            <person name="Ang C.S."/>
            <person name="Fernando D.D."/>
            <person name="Lu H.C."/>
            <person name="Taylor S."/>
            <person name="Reynolds S.L."/>
            <person name="Mofiz E."/>
            <person name="Najaraj S.H."/>
            <person name="Gowda H."/>
            <person name="Madugundu A."/>
            <person name="Renuse S."/>
            <person name="Holt D."/>
            <person name="Pandey A."/>
            <person name="Papenfuss A.T."/>
            <person name="Fischer K."/>
        </authorList>
    </citation>
    <scope>NUCLEOTIDE SEQUENCE [LARGE SCALE GENOMIC DNA]</scope>
</reference>
<keyword evidence="21" id="KW-1185">Reference proteome</keyword>
<evidence type="ECO:0000256" key="9">
    <source>
        <dbReference type="ARBA" id="ARBA00054216"/>
    </source>
</evidence>
<keyword evidence="5" id="KW-0007">Acetylation</keyword>
<feature type="domain" description="Ubiquitin-like" evidence="18">
    <location>
        <begin position="1"/>
        <end position="66"/>
    </location>
</feature>
<evidence type="ECO:0000256" key="2">
    <source>
        <dbReference type="ARBA" id="ARBA00004906"/>
    </source>
</evidence>
<evidence type="ECO:0000256" key="5">
    <source>
        <dbReference type="ARBA" id="ARBA00022990"/>
    </source>
</evidence>
<evidence type="ECO:0000256" key="11">
    <source>
        <dbReference type="ARBA" id="ARBA00074516"/>
    </source>
</evidence>
<dbReference type="EMBL" id="WVUK01000062">
    <property type="protein sequence ID" value="KAF7490586.1"/>
    <property type="molecule type" value="Genomic_DNA"/>
</dbReference>
<evidence type="ECO:0000313" key="20">
    <source>
        <dbReference type="EnsemblMetazoa" id="KAF7490586.1"/>
    </source>
</evidence>
<evidence type="ECO:0000313" key="21">
    <source>
        <dbReference type="Proteomes" id="UP000070412"/>
    </source>
</evidence>
<accession>A0A834R5T9</accession>
<dbReference type="EnsemblMetazoa" id="SSS_7307s_mrna">
    <property type="protein sequence ID" value="KAF7490586.1"/>
    <property type="gene ID" value="SSS_7307"/>
</dbReference>
<dbReference type="OrthoDB" id="7537057at2759"/>
<dbReference type="CDD" id="cd01788">
    <property type="entry name" value="Ubl_ElonginB"/>
    <property type="match status" value="1"/>
</dbReference>
<reference evidence="20" key="3">
    <citation type="submission" date="2022-06" db="UniProtKB">
        <authorList>
            <consortium name="EnsemblMetazoa"/>
        </authorList>
    </citation>
    <scope>IDENTIFICATION</scope>
</reference>
<dbReference type="SMART" id="SM00213">
    <property type="entry name" value="UBQ"/>
    <property type="match status" value="1"/>
</dbReference>
<evidence type="ECO:0000256" key="12">
    <source>
        <dbReference type="ARBA" id="ARBA00076690"/>
    </source>
</evidence>
<dbReference type="SUPFAM" id="SSF54236">
    <property type="entry name" value="Ubiquitin-like"/>
    <property type="match status" value="1"/>
</dbReference>
<dbReference type="InterPro" id="IPR000626">
    <property type="entry name" value="Ubiquitin-like_dom"/>
</dbReference>
<keyword evidence="3" id="KW-0597">Phosphoprotein</keyword>
<evidence type="ECO:0000256" key="8">
    <source>
        <dbReference type="ARBA" id="ARBA00023242"/>
    </source>
</evidence>
<dbReference type="InterPro" id="IPR039049">
    <property type="entry name" value="ELOB"/>
</dbReference>
<evidence type="ECO:0000256" key="6">
    <source>
        <dbReference type="ARBA" id="ARBA00023015"/>
    </source>
</evidence>
<comment type="subunit">
    <text evidence="16">Heterotrimer of an A (ELOA, ELOA2 or ELOA3P), ELOB and ELOC subunit. The elongin BC complex interacts with EPOP; leading to recruit the elongin BC complex to Polycomb group (PcG) target genes, thereby restricting excessive activity of the PRC2/EED-EZH2 complex. Component of multiple cullin-RING E3 ubiquitin-protein ligase complexes composed of Elongin BC (ELOB and ELOC), a cullin (either CUL2 or CUL5), a catalytic subunit (either RBX1 or RNF7/RBX2), as well as a substrate adapter protein that can be either ASB2, ASB9, ASB11, KLHDC2, KLHDC3, KLHDC10, APPBP2, FEM1A, FEM1B, FEM1C, LRR1, PCMTD1, SOCS1, SOCS2, SOCS5, SPSB1, SPSB3, ELOA, VHL, WSB1 or RAB40C. As part of the Elongin BC E3 ubiquitin ligase complex; interacts with NRBP1. May also interact with DCUN1D1, DCUN1D2, DCUN1D3 and DCUN1D5. May form oligomers as a KLHDC2/KLHDC3-ELOB-ELOC complex; this interaction is autoinhibitory for the E3 ligase complex as the substrate-binding site of KLHDC2/KLHDC3 is blocked in the oligomer.</text>
</comment>
<feature type="region of interest" description="Disordered" evidence="17">
    <location>
        <begin position="92"/>
        <end position="115"/>
    </location>
</feature>
<evidence type="ECO:0000256" key="14">
    <source>
        <dbReference type="ARBA" id="ARBA00081013"/>
    </source>
</evidence>
<gene>
    <name evidence="19" type="ORF">SSS_7307</name>
</gene>
<keyword evidence="7" id="KW-0804">Transcription</keyword>
<evidence type="ECO:0000256" key="17">
    <source>
        <dbReference type="SAM" id="MobiDB-lite"/>
    </source>
</evidence>
<protein>
    <recommendedName>
        <fullName evidence="11">Elongin-B</fullName>
    </recommendedName>
    <alternativeName>
        <fullName evidence="14">Elongin 18 kDa subunit</fullName>
    </alternativeName>
    <alternativeName>
        <fullName evidence="12">RNA polymerase II transcription factor SIII subunit B</fullName>
    </alternativeName>
    <alternativeName>
        <fullName evidence="15">SIII p18</fullName>
    </alternativeName>
    <alternativeName>
        <fullName evidence="13">Transcription elongation factor B polypeptide 2</fullName>
    </alternativeName>
</protein>
<evidence type="ECO:0000256" key="7">
    <source>
        <dbReference type="ARBA" id="ARBA00023163"/>
    </source>
</evidence>
<comment type="subcellular location">
    <subcellularLocation>
        <location evidence="1">Nucleus</location>
    </subcellularLocation>
</comment>
<evidence type="ECO:0000313" key="19">
    <source>
        <dbReference type="EMBL" id="KAF7490586.1"/>
    </source>
</evidence>
<dbReference type="PROSITE" id="PS50053">
    <property type="entry name" value="UBIQUITIN_2"/>
    <property type="match status" value="1"/>
</dbReference>
<dbReference type="GO" id="GO:0006368">
    <property type="term" value="P:transcription elongation by RNA polymerase II"/>
    <property type="evidence" value="ECO:0007669"/>
    <property type="project" value="InterPro"/>
</dbReference>
<proteinExistence type="inferred from homology"/>
<evidence type="ECO:0000259" key="18">
    <source>
        <dbReference type="PROSITE" id="PS50053"/>
    </source>
</evidence>
<dbReference type="GO" id="GO:0003746">
    <property type="term" value="F:translation elongation factor activity"/>
    <property type="evidence" value="ECO:0007669"/>
    <property type="project" value="UniProtKB-KW"/>
</dbReference>
<evidence type="ECO:0000256" key="15">
    <source>
        <dbReference type="ARBA" id="ARBA00083653"/>
    </source>
</evidence>
<evidence type="ECO:0000256" key="4">
    <source>
        <dbReference type="ARBA" id="ARBA00022786"/>
    </source>
</evidence>
<reference evidence="19" key="2">
    <citation type="submission" date="2020-01" db="EMBL/GenBank/DDBJ databases">
        <authorList>
            <person name="Korhonen P.K.K."/>
            <person name="Guangxu M.G."/>
            <person name="Wang T.W."/>
            <person name="Stroehlein A.J.S."/>
            <person name="Young N.D."/>
            <person name="Ang C.-S.A."/>
            <person name="Fernando D.W.F."/>
            <person name="Lu H.L."/>
            <person name="Taylor S.T."/>
            <person name="Ehtesham M.E.M."/>
            <person name="Najaraj S.H.N."/>
            <person name="Harsha G.H.G."/>
            <person name="Madugundu A.M."/>
            <person name="Renuse S.R."/>
            <person name="Holt D.H."/>
            <person name="Pandey A.P."/>
            <person name="Papenfuss A.P."/>
            <person name="Gasser R.B.G."/>
            <person name="Fischer K.F."/>
        </authorList>
    </citation>
    <scope>NUCLEOTIDE SEQUENCE</scope>
    <source>
        <strain evidence="19">SSS_KF_BRIS2020</strain>
    </source>
</reference>
<evidence type="ECO:0000256" key="1">
    <source>
        <dbReference type="ARBA" id="ARBA00004123"/>
    </source>
</evidence>
<evidence type="ECO:0000256" key="13">
    <source>
        <dbReference type="ARBA" id="ARBA00080438"/>
    </source>
</evidence>
<comment type="similarity">
    <text evidence="10">Belongs to the Elongin B family.</text>
</comment>
<keyword evidence="19" id="KW-0251">Elongation factor</keyword>
<evidence type="ECO:0000256" key="10">
    <source>
        <dbReference type="ARBA" id="ARBA00060803"/>
    </source>
</evidence>
<keyword evidence="6" id="KW-0805">Transcription regulation</keyword>
<dbReference type="Gene3D" id="3.10.20.90">
    <property type="entry name" value="Phosphatidylinositol 3-kinase Catalytic Subunit, Chain A, domain 1"/>
    <property type="match status" value="1"/>
</dbReference>
<dbReference type="GO" id="GO:0070449">
    <property type="term" value="C:elongin complex"/>
    <property type="evidence" value="ECO:0007669"/>
    <property type="project" value="InterPro"/>
</dbReference>
<keyword evidence="19" id="KW-0648">Protein biosynthesis</keyword>
<dbReference type="FunFam" id="3.10.20.90:FF:000108">
    <property type="entry name" value="Elongin-B"/>
    <property type="match status" value="1"/>
</dbReference>
<dbReference type="GO" id="GO:0030891">
    <property type="term" value="C:VCB complex"/>
    <property type="evidence" value="ECO:0007669"/>
    <property type="project" value="InterPro"/>
</dbReference>
<organism evidence="19">
    <name type="scientific">Sarcoptes scabiei</name>
    <name type="common">Itch mite</name>
    <name type="synonym">Acarus scabiei</name>
    <dbReference type="NCBI Taxonomy" id="52283"/>
    <lineage>
        <taxon>Eukaryota</taxon>
        <taxon>Metazoa</taxon>
        <taxon>Ecdysozoa</taxon>
        <taxon>Arthropoda</taxon>
        <taxon>Chelicerata</taxon>
        <taxon>Arachnida</taxon>
        <taxon>Acari</taxon>
        <taxon>Acariformes</taxon>
        <taxon>Sarcoptiformes</taxon>
        <taxon>Astigmata</taxon>
        <taxon>Psoroptidia</taxon>
        <taxon>Sarcoptoidea</taxon>
        <taxon>Sarcoptidae</taxon>
        <taxon>Sarcoptinae</taxon>
        <taxon>Sarcoptes</taxon>
    </lineage>
</organism>
<name>A0A834R5T9_SARSC</name>
<evidence type="ECO:0000256" key="3">
    <source>
        <dbReference type="ARBA" id="ARBA00022553"/>
    </source>
</evidence>
<evidence type="ECO:0000256" key="16">
    <source>
        <dbReference type="ARBA" id="ARBA00093515"/>
    </source>
</evidence>
<dbReference type="PANTHER" id="PTHR13248">
    <property type="entry name" value="TRANSCRIPTION ELONGATION FACTOR B POLYPEPTIDE 2"/>
    <property type="match status" value="1"/>
</dbReference>
<comment type="function">
    <text evidence="9">SIII, also known as elongin, is a general transcription elongation factor that increases the RNA polymerase II transcription elongation past template-encoded arresting sites. Subunit A is transcriptionally active and its transcription activity is strongly enhanced by binding to the dimeric complex of the SIII regulatory subunits B and C (elongin BC complex). In embryonic stem cells, the elongin BC complex is recruited by EPOP to Polycomb group (PcG) target genes in order generate genomic region that display both active and repressive chromatin properties, an important feature of pluripotent stem cells.</text>
</comment>
<dbReference type="InterPro" id="IPR029071">
    <property type="entry name" value="Ubiquitin-like_domsf"/>
</dbReference>
<dbReference type="AlphaFoldDB" id="A0A834R5T9"/>
<comment type="pathway">
    <text evidence="2">Protein modification; protein ubiquitination.</text>
</comment>
<dbReference type="Pfam" id="PF00240">
    <property type="entry name" value="ubiquitin"/>
    <property type="match status" value="1"/>
</dbReference>
<keyword evidence="4" id="KW-0833">Ubl conjugation pathway</keyword>
<sequence length="115" mass="13096">MEVFLKIRRKNTTIFLDCNEETPVRELKKMIEGITKVPVNDQRLFKDEQLMDDYKTMAECNLTSNTAKAQSPATIGLAFRNEKTGTFEPLEIIPYSTPPELPDELKTVESGQNAE</sequence>